<dbReference type="UCSC" id="C01G12.1">
    <property type="organism name" value="c. elegans"/>
</dbReference>
<evidence type="ECO:0000259" key="3">
    <source>
        <dbReference type="PROSITE" id="PS51029"/>
    </source>
</evidence>
<dbReference type="CTD" id="175118"/>
<accession>O45233</accession>
<feature type="region of interest" description="Disordered" evidence="2">
    <location>
        <begin position="386"/>
        <end position="423"/>
    </location>
</feature>
<feature type="domain" description="BESS" evidence="4">
    <location>
        <begin position="346"/>
        <end position="385"/>
    </location>
</feature>
<dbReference type="Bgee" id="WBGene00007242">
    <property type="expression patterns" value="Expressed in germ line (C elegans) and 4 other cell types or tissues"/>
</dbReference>
<evidence type="ECO:0000313" key="6">
    <source>
        <dbReference type="Proteomes" id="UP000001940"/>
    </source>
</evidence>
<dbReference type="Proteomes" id="UP000001940">
    <property type="component" value="Chromosome II"/>
</dbReference>
<dbReference type="FunCoup" id="O45233">
    <property type="interactions" value="246"/>
</dbReference>
<dbReference type="PaxDb" id="6239-C01G12.1"/>
<evidence type="ECO:0000256" key="2">
    <source>
        <dbReference type="SAM" id="MobiDB-lite"/>
    </source>
</evidence>
<dbReference type="RefSeq" id="NP_497028.1">
    <property type="nucleotide sequence ID" value="NM_064627.6"/>
</dbReference>
<dbReference type="GO" id="GO:0005667">
    <property type="term" value="C:transcription regulator complex"/>
    <property type="evidence" value="ECO:0000318"/>
    <property type="project" value="GO_Central"/>
</dbReference>
<proteinExistence type="predicted"/>
<keyword evidence="1" id="KW-0539">Nucleus</keyword>
<dbReference type="InterPro" id="IPR006578">
    <property type="entry name" value="MADF-dom"/>
</dbReference>
<protein>
    <submittedName>
        <fullName evidence="5">Alcohol dehydrogenase transcription factor myb/sant-like protein</fullName>
    </submittedName>
</protein>
<feature type="compositionally biased region" description="Acidic residues" evidence="2">
    <location>
        <begin position="189"/>
        <end position="211"/>
    </location>
</feature>
<dbReference type="PROSITE" id="PS51031">
    <property type="entry name" value="BESS"/>
    <property type="match status" value="1"/>
</dbReference>
<evidence type="ECO:0000256" key="1">
    <source>
        <dbReference type="PROSITE-ProRule" id="PRU00371"/>
    </source>
</evidence>
<dbReference type="PIR" id="T18826">
    <property type="entry name" value="T18826"/>
</dbReference>
<dbReference type="PANTHER" id="PTHR12243">
    <property type="entry name" value="MADF DOMAIN TRANSCRIPTION FACTOR"/>
    <property type="match status" value="1"/>
</dbReference>
<dbReference type="KEGG" id="cel:CELE_C01G12.1"/>
<sequence length="423" mass="47655">MAFQPAFNARLINEVRKYPCLYNHSRRGSGDTMERQRLWESIAKNIDPNCAAEFAKKRWLQLRDRYRKELKIAIKNGFVTPVRWCYFNQLSWLDPFLKDNIGQAADEGKKTGKSDSFDEPSGTPFSWFGFPNLNSIKDEMEDDDSDPALESSVLDRLLAQTAQRLDSISPEIENDESGTQSLDGNLDGVDGDGDEEEDLKIKDEDEVEEDGPEKVKSQSEAMAMLKEAISAQSQQQTQQAQQVQQVQQTPQKPSVESLIAANQARFAHHLAAQLTGMSSMLNGARKSEEAAIPPLRPSTPPPTASTTSHFHPYKEAARNRHRQQTADNVMRYHLQQVGRVALEWLNDEDLLYSRIIGLKLKKMDPKKRKKVRHQIMSLLDETDDTHHIVDNDDSCSSPSAHSPTGEHDEDCAVEPTANEIPTA</sequence>
<dbReference type="InParanoid" id="O45233"/>
<dbReference type="WormBase" id="C01G12.1">
    <property type="protein sequence ID" value="CE15571"/>
    <property type="gene ID" value="WBGene00007242"/>
    <property type="gene designation" value="madf-5"/>
</dbReference>
<dbReference type="OrthoDB" id="5984255at2759"/>
<evidence type="ECO:0000259" key="4">
    <source>
        <dbReference type="PROSITE" id="PS51031"/>
    </source>
</evidence>
<dbReference type="eggNOG" id="ENOG502SCCI">
    <property type="taxonomic scope" value="Eukaryota"/>
</dbReference>
<dbReference type="IntAct" id="O45233">
    <property type="interactions" value="12"/>
</dbReference>
<dbReference type="GO" id="GO:0005634">
    <property type="term" value="C:nucleus"/>
    <property type="evidence" value="ECO:0000318"/>
    <property type="project" value="GO_Central"/>
</dbReference>
<dbReference type="DIP" id="DIP-27356N"/>
<keyword evidence="6" id="KW-1185">Reference proteome</keyword>
<dbReference type="GO" id="GO:0003677">
    <property type="term" value="F:DNA binding"/>
    <property type="evidence" value="ECO:0007669"/>
    <property type="project" value="InterPro"/>
</dbReference>
<dbReference type="OMA" id="PQKWSHF"/>
<dbReference type="InterPro" id="IPR039353">
    <property type="entry name" value="TF_Adf1"/>
</dbReference>
<evidence type="ECO:0000313" key="7">
    <source>
        <dbReference type="WormBase" id="C01G12.1"/>
    </source>
</evidence>
<dbReference type="PROSITE" id="PS51029">
    <property type="entry name" value="MADF"/>
    <property type="match status" value="1"/>
</dbReference>
<dbReference type="AGR" id="WB:WBGene00007242"/>
<feature type="region of interest" description="Disordered" evidence="2">
    <location>
        <begin position="166"/>
        <end position="215"/>
    </location>
</feature>
<dbReference type="EMBL" id="BX284602">
    <property type="protein sequence ID" value="CAB03812.1"/>
    <property type="molecule type" value="Genomic_DNA"/>
</dbReference>
<name>O45233_CAEEL</name>
<dbReference type="Pfam" id="PF10545">
    <property type="entry name" value="MADF_DNA_bdg"/>
    <property type="match status" value="1"/>
</dbReference>
<comment type="subcellular location">
    <subcellularLocation>
        <location evidence="1">Nucleus</location>
    </subcellularLocation>
</comment>
<reference evidence="5 6" key="1">
    <citation type="journal article" date="1998" name="Science">
        <title>Genome sequence of the nematode C. elegans: a platform for investigating biology.</title>
        <authorList>
            <consortium name="The C. elegans sequencing consortium"/>
            <person name="Sulson J.E."/>
            <person name="Waterston R."/>
        </authorList>
    </citation>
    <scope>NUCLEOTIDE SEQUENCE [LARGE SCALE GENOMIC DNA]</scope>
    <source>
        <strain evidence="5 6">Bristol N2</strain>
    </source>
</reference>
<gene>
    <name evidence="5 7" type="primary">madf-5</name>
    <name evidence="7" type="ORF">C01G12.1</name>
    <name evidence="5" type="ORF">CELE_C01G12.1</name>
</gene>
<dbReference type="HOGENOM" id="CLU_548869_0_0_1"/>
<organism evidence="5 6">
    <name type="scientific">Caenorhabditis elegans</name>
    <dbReference type="NCBI Taxonomy" id="6239"/>
    <lineage>
        <taxon>Eukaryota</taxon>
        <taxon>Metazoa</taxon>
        <taxon>Ecdysozoa</taxon>
        <taxon>Nematoda</taxon>
        <taxon>Chromadorea</taxon>
        <taxon>Rhabditida</taxon>
        <taxon>Rhabditina</taxon>
        <taxon>Rhabditomorpha</taxon>
        <taxon>Rhabditoidea</taxon>
        <taxon>Rhabditidae</taxon>
        <taxon>Peloderinae</taxon>
        <taxon>Caenorhabditis</taxon>
    </lineage>
</organism>
<dbReference type="GO" id="GO:0006357">
    <property type="term" value="P:regulation of transcription by RNA polymerase II"/>
    <property type="evidence" value="ECO:0000318"/>
    <property type="project" value="GO_Central"/>
</dbReference>
<dbReference type="SMART" id="SM00595">
    <property type="entry name" value="MADF"/>
    <property type="match status" value="1"/>
</dbReference>
<dbReference type="STRING" id="6239.C01G12.1.1"/>
<feature type="domain" description="MADF" evidence="3">
    <location>
        <begin position="10"/>
        <end position="98"/>
    </location>
</feature>
<dbReference type="GeneID" id="175118"/>
<dbReference type="AlphaFoldDB" id="O45233"/>
<dbReference type="PANTHER" id="PTHR12243:SF60">
    <property type="entry name" value="SI:CH211-15D5.12-RELATED"/>
    <property type="match status" value="1"/>
</dbReference>
<dbReference type="InterPro" id="IPR004210">
    <property type="entry name" value="BESS_motif"/>
</dbReference>
<evidence type="ECO:0000313" key="5">
    <source>
        <dbReference type="EMBL" id="CAB03812.1"/>
    </source>
</evidence>